<dbReference type="InterPro" id="IPR036388">
    <property type="entry name" value="WH-like_DNA-bd_sf"/>
</dbReference>
<feature type="compositionally biased region" description="Basic and acidic residues" evidence="11">
    <location>
        <begin position="112"/>
        <end position="127"/>
    </location>
</feature>
<evidence type="ECO:0000256" key="10">
    <source>
        <dbReference type="SAM" id="Coils"/>
    </source>
</evidence>
<dbReference type="GO" id="GO:0006357">
    <property type="term" value="P:regulation of transcription by RNA polymerase II"/>
    <property type="evidence" value="ECO:0007669"/>
    <property type="project" value="TreeGrafter"/>
</dbReference>
<name>W9R141_9ROSA</name>
<sequence length="398" mass="45366">MVKSRENGDDGSVAPFLRKCYEMVGDNSTDSIISWNDTGDCFVIWDMTQFSVQLLPKFFKHSNFSSFMRQLNIYGFRKVDTDHWIFASDGFIRGQKHLLKNICRRKNTQGPDQRKASQQKEHQPDELREKVQNGLENGMWKEVENLKTDKNVLMQELVKLQQHQEISENKLLVLRDRLQGLEKNQQQMLSFLVMAMQSPGFFVQLLQPKENNWRVAEAGNMLEQGSLDDKTMASDGMIVRYQSPMTETSDPAFTPTSGAEKTPDSGSYPDGMQDFFLNSNNYSDFLKVLMDEKLCSLESHSPLVLPDTDDGSWRQLLLASRFLENVEETKEDGEETVDSGMEAELTLPGTPLGNSQNFDLFGMESTVSETNLEKAQYMDTLTEQMGLLSSEPKNRHGT</sequence>
<keyword evidence="4" id="KW-0805">Transcription regulation</keyword>
<keyword evidence="8" id="KW-0539">Nucleus</keyword>
<feature type="coiled-coil region" evidence="10">
    <location>
        <begin position="143"/>
        <end position="184"/>
    </location>
</feature>
<evidence type="ECO:0000256" key="4">
    <source>
        <dbReference type="ARBA" id="ARBA00023015"/>
    </source>
</evidence>
<evidence type="ECO:0000256" key="7">
    <source>
        <dbReference type="ARBA" id="ARBA00023163"/>
    </source>
</evidence>
<keyword evidence="3" id="KW-0597">Phosphoprotein</keyword>
<evidence type="ECO:0000256" key="1">
    <source>
        <dbReference type="ARBA" id="ARBA00004123"/>
    </source>
</evidence>
<dbReference type="PROSITE" id="PS00434">
    <property type="entry name" value="HSF_DOMAIN"/>
    <property type="match status" value="1"/>
</dbReference>
<feature type="region of interest" description="Disordered" evidence="11">
    <location>
        <begin position="106"/>
        <end position="127"/>
    </location>
</feature>
<keyword evidence="5" id="KW-0346">Stress response</keyword>
<dbReference type="PRINTS" id="PR00056">
    <property type="entry name" value="HSFDOMAIN"/>
</dbReference>
<dbReference type="KEGG" id="mnt:21390189"/>
<keyword evidence="6" id="KW-0238">DNA-binding</keyword>
<dbReference type="SMR" id="W9R141"/>
<dbReference type="GO" id="GO:0000978">
    <property type="term" value="F:RNA polymerase II cis-regulatory region sequence-specific DNA binding"/>
    <property type="evidence" value="ECO:0007669"/>
    <property type="project" value="TreeGrafter"/>
</dbReference>
<feature type="domain" description="HSF-type DNA-binding" evidence="12">
    <location>
        <begin position="55"/>
        <end position="79"/>
    </location>
</feature>
<reference evidence="14" key="1">
    <citation type="submission" date="2013-01" db="EMBL/GenBank/DDBJ databases">
        <title>Draft Genome Sequence of a Mulberry Tree, Morus notabilis C.K. Schneid.</title>
        <authorList>
            <person name="He N."/>
            <person name="Zhao S."/>
        </authorList>
    </citation>
    <scope>NUCLEOTIDE SEQUENCE</scope>
</reference>
<evidence type="ECO:0000256" key="9">
    <source>
        <dbReference type="RuleBase" id="RU004020"/>
    </source>
</evidence>
<dbReference type="Pfam" id="PF00447">
    <property type="entry name" value="HSF_DNA-bind"/>
    <property type="match status" value="1"/>
</dbReference>
<keyword evidence="7" id="KW-0804">Transcription</keyword>
<dbReference type="InterPro" id="IPR000232">
    <property type="entry name" value="HSF_DNA-bd"/>
</dbReference>
<dbReference type="SMART" id="SM00415">
    <property type="entry name" value="HSF"/>
    <property type="match status" value="1"/>
</dbReference>
<dbReference type="PANTHER" id="PTHR10015:SF325">
    <property type="entry name" value="HEAT STRESS TRANSCRIPTION FACTOR A-8"/>
    <property type="match status" value="1"/>
</dbReference>
<dbReference type="Proteomes" id="UP000030645">
    <property type="component" value="Unassembled WGS sequence"/>
</dbReference>
<dbReference type="eggNOG" id="KOG0627">
    <property type="taxonomic scope" value="Eukaryota"/>
</dbReference>
<dbReference type="SUPFAM" id="SSF46785">
    <property type="entry name" value="Winged helix' DNA-binding domain"/>
    <property type="match status" value="1"/>
</dbReference>
<evidence type="ECO:0000256" key="8">
    <source>
        <dbReference type="ARBA" id="ARBA00023242"/>
    </source>
</evidence>
<dbReference type="InterPro" id="IPR036390">
    <property type="entry name" value="WH_DNA-bd_sf"/>
</dbReference>
<evidence type="ECO:0000256" key="11">
    <source>
        <dbReference type="SAM" id="MobiDB-lite"/>
    </source>
</evidence>
<dbReference type="EMBL" id="KE344128">
    <property type="protein sequence ID" value="EXB53850.1"/>
    <property type="molecule type" value="Genomic_DNA"/>
</dbReference>
<dbReference type="GO" id="GO:0005634">
    <property type="term" value="C:nucleus"/>
    <property type="evidence" value="ECO:0007669"/>
    <property type="project" value="UniProtKB-SubCell"/>
</dbReference>
<feature type="compositionally biased region" description="Polar residues" evidence="11">
    <location>
        <begin position="245"/>
        <end position="259"/>
    </location>
</feature>
<dbReference type="GO" id="GO:0034605">
    <property type="term" value="P:cellular response to heat"/>
    <property type="evidence" value="ECO:0007669"/>
    <property type="project" value="TreeGrafter"/>
</dbReference>
<evidence type="ECO:0000256" key="2">
    <source>
        <dbReference type="ARBA" id="ARBA00011233"/>
    </source>
</evidence>
<gene>
    <name evidence="13" type="ORF">L484_006770</name>
</gene>
<evidence type="ECO:0000313" key="14">
    <source>
        <dbReference type="Proteomes" id="UP000030645"/>
    </source>
</evidence>
<comment type="similarity">
    <text evidence="9">Belongs to the HSF family.</text>
</comment>
<dbReference type="PANTHER" id="PTHR10015">
    <property type="entry name" value="HEAT SHOCK TRANSCRIPTION FACTOR"/>
    <property type="match status" value="1"/>
</dbReference>
<accession>W9R141</accession>
<dbReference type="Gene3D" id="1.10.10.10">
    <property type="entry name" value="Winged helix-like DNA-binding domain superfamily/Winged helix DNA-binding domain"/>
    <property type="match status" value="1"/>
</dbReference>
<evidence type="ECO:0000256" key="5">
    <source>
        <dbReference type="ARBA" id="ARBA00023016"/>
    </source>
</evidence>
<keyword evidence="14" id="KW-1185">Reference proteome</keyword>
<dbReference type="AlphaFoldDB" id="W9R141"/>
<evidence type="ECO:0000259" key="12">
    <source>
        <dbReference type="PROSITE" id="PS00434"/>
    </source>
</evidence>
<dbReference type="STRING" id="981085.W9R141"/>
<evidence type="ECO:0000313" key="13">
    <source>
        <dbReference type="EMBL" id="EXB53850.1"/>
    </source>
</evidence>
<feature type="region of interest" description="Disordered" evidence="11">
    <location>
        <begin position="245"/>
        <end position="266"/>
    </location>
</feature>
<proteinExistence type="inferred from homology"/>
<comment type="subunit">
    <text evidence="2">Homotrimer.</text>
</comment>
<evidence type="ECO:0000256" key="3">
    <source>
        <dbReference type="ARBA" id="ARBA00022553"/>
    </source>
</evidence>
<comment type="subcellular location">
    <subcellularLocation>
        <location evidence="1">Nucleus</location>
    </subcellularLocation>
</comment>
<dbReference type="GO" id="GO:0003700">
    <property type="term" value="F:DNA-binding transcription factor activity"/>
    <property type="evidence" value="ECO:0007669"/>
    <property type="project" value="InterPro"/>
</dbReference>
<dbReference type="OrthoDB" id="60033at2759"/>
<keyword evidence="10" id="KW-0175">Coiled coil</keyword>
<evidence type="ECO:0000256" key="6">
    <source>
        <dbReference type="ARBA" id="ARBA00023125"/>
    </source>
</evidence>
<dbReference type="FunFam" id="1.10.10.10:FF:000037">
    <property type="entry name" value="Heat stress transcription factor B-4"/>
    <property type="match status" value="1"/>
</dbReference>
<organism evidence="13 14">
    <name type="scientific">Morus notabilis</name>
    <dbReference type="NCBI Taxonomy" id="981085"/>
    <lineage>
        <taxon>Eukaryota</taxon>
        <taxon>Viridiplantae</taxon>
        <taxon>Streptophyta</taxon>
        <taxon>Embryophyta</taxon>
        <taxon>Tracheophyta</taxon>
        <taxon>Spermatophyta</taxon>
        <taxon>Magnoliopsida</taxon>
        <taxon>eudicotyledons</taxon>
        <taxon>Gunneridae</taxon>
        <taxon>Pentapetalae</taxon>
        <taxon>rosids</taxon>
        <taxon>fabids</taxon>
        <taxon>Rosales</taxon>
        <taxon>Moraceae</taxon>
        <taxon>Moreae</taxon>
        <taxon>Morus</taxon>
    </lineage>
</organism>
<protein>
    <submittedName>
        <fullName evidence="13">Heat stress transcription factor A-8</fullName>
    </submittedName>
</protein>